<accession>A0A6A6P2K9</accession>
<dbReference type="InterPro" id="IPR019786">
    <property type="entry name" value="Zinc_finger_PHD-type_CS"/>
</dbReference>
<dbReference type="SUPFAM" id="SSF57903">
    <property type="entry name" value="FYVE/PHD zinc finger"/>
    <property type="match status" value="1"/>
</dbReference>
<evidence type="ECO:0000259" key="8">
    <source>
        <dbReference type="PROSITE" id="PS50016"/>
    </source>
</evidence>
<feature type="compositionally biased region" description="Low complexity" evidence="7">
    <location>
        <begin position="189"/>
        <end position="205"/>
    </location>
</feature>
<dbReference type="GO" id="GO:0008270">
    <property type="term" value="F:zinc ion binding"/>
    <property type="evidence" value="ECO:0007669"/>
    <property type="project" value="UniProtKB-KW"/>
</dbReference>
<evidence type="ECO:0000313" key="10">
    <source>
        <dbReference type="Proteomes" id="UP000799766"/>
    </source>
</evidence>
<dbReference type="CDD" id="cd15502">
    <property type="entry name" value="PHD_Phf1p_Phf2p_like"/>
    <property type="match status" value="1"/>
</dbReference>
<evidence type="ECO:0000313" key="9">
    <source>
        <dbReference type="EMBL" id="KAF2458017.1"/>
    </source>
</evidence>
<evidence type="ECO:0000256" key="7">
    <source>
        <dbReference type="SAM" id="MobiDB-lite"/>
    </source>
</evidence>
<evidence type="ECO:0000256" key="6">
    <source>
        <dbReference type="PROSITE-ProRule" id="PRU00146"/>
    </source>
</evidence>
<feature type="compositionally biased region" description="Low complexity" evidence="7">
    <location>
        <begin position="465"/>
        <end position="478"/>
    </location>
</feature>
<gene>
    <name evidence="9" type="ORF">BDY21DRAFT_303220</name>
</gene>
<proteinExistence type="predicted"/>
<keyword evidence="4" id="KW-0862">Zinc</keyword>
<dbReference type="GO" id="GO:0005634">
    <property type="term" value="C:nucleus"/>
    <property type="evidence" value="ECO:0007669"/>
    <property type="project" value="UniProtKB-SubCell"/>
</dbReference>
<dbReference type="Pfam" id="PF00628">
    <property type="entry name" value="PHD"/>
    <property type="match status" value="1"/>
</dbReference>
<feature type="region of interest" description="Disordered" evidence="7">
    <location>
        <begin position="465"/>
        <end position="496"/>
    </location>
</feature>
<dbReference type="Gene3D" id="3.30.40.10">
    <property type="entry name" value="Zinc/RING finger domain, C3HC4 (zinc finger)"/>
    <property type="match status" value="1"/>
</dbReference>
<dbReference type="SMART" id="SM00249">
    <property type="entry name" value="PHD"/>
    <property type="match status" value="1"/>
</dbReference>
<dbReference type="PANTHER" id="PTHR12628:SF10">
    <property type="entry name" value="HOMEOBOX DOMAIN-CONTAINING PROTEIN"/>
    <property type="match status" value="1"/>
</dbReference>
<keyword evidence="3 6" id="KW-0863">Zinc-finger</keyword>
<protein>
    <recommendedName>
        <fullName evidence="8">PHD-type domain-containing protein</fullName>
    </recommendedName>
</protein>
<feature type="compositionally biased region" description="Basic residues" evidence="7">
    <location>
        <begin position="259"/>
        <end position="274"/>
    </location>
</feature>
<dbReference type="PROSITE" id="PS50016">
    <property type="entry name" value="ZF_PHD_2"/>
    <property type="match status" value="1"/>
</dbReference>
<feature type="region of interest" description="Disordered" evidence="7">
    <location>
        <begin position="171"/>
        <end position="331"/>
    </location>
</feature>
<evidence type="ECO:0000256" key="3">
    <source>
        <dbReference type="ARBA" id="ARBA00022771"/>
    </source>
</evidence>
<dbReference type="InterPro" id="IPR019787">
    <property type="entry name" value="Znf_PHD-finger"/>
</dbReference>
<evidence type="ECO:0000256" key="1">
    <source>
        <dbReference type="ARBA" id="ARBA00004123"/>
    </source>
</evidence>
<dbReference type="PROSITE" id="PS01359">
    <property type="entry name" value="ZF_PHD_1"/>
    <property type="match status" value="1"/>
</dbReference>
<sequence>MMRFMASASRSEPRPRTVLAAKMSDARPEYGWFTESDTTTGALEPQPISQPQPPPQRPDPAAPHTATLPPQASDFLTAFPRMEAASLPMKHAMESTLFPSANGVVTDPANTSTSHARGFAASGGGGVGGGLSFPEFSPATAEILRRVGAAKSGSSVNWQTAREQVQNMMKTSDKIAPPPPLLNHRRSRGGAAARTAAAVPNVPRAQSVTNPPGAPVPGSEVPTGGKPAEAPQPCPQDRASAPVRTSTPTQPGSASRGRGGARGRGRGRGSGGKRKREESSDTEYSVTSDVSSDFIPMPVKTKSGRNVNKPSVFIPPPFLPPGKRRKSHRRGEATACKTCQRSQSMPNNEVVVCDDCSTPYHQYCHDPPIDRDASQASEKEWLCSSCAKPTATTDGESPNKLISSADLTEEQKRRYLLSLPSVELVNLLLKACERHPDLAFFAPATGVDMEMSQRPDMSIDLFVSSSSSHNHNTNSSTHDMGGVSSHHIRNGEDDYDGYDTDPPAHYPKPGNGLFRTLPPDSEDLERLVDENTQPFSHRMHDV</sequence>
<feature type="domain" description="PHD-type" evidence="8">
    <location>
        <begin position="333"/>
        <end position="389"/>
    </location>
</feature>
<dbReference type="Proteomes" id="UP000799766">
    <property type="component" value="Unassembled WGS sequence"/>
</dbReference>
<dbReference type="GO" id="GO:0003677">
    <property type="term" value="F:DNA binding"/>
    <property type="evidence" value="ECO:0007669"/>
    <property type="project" value="TreeGrafter"/>
</dbReference>
<evidence type="ECO:0000256" key="5">
    <source>
        <dbReference type="ARBA" id="ARBA00023242"/>
    </source>
</evidence>
<dbReference type="GO" id="GO:0003682">
    <property type="term" value="F:chromatin binding"/>
    <property type="evidence" value="ECO:0007669"/>
    <property type="project" value="TreeGrafter"/>
</dbReference>
<comment type="subcellular location">
    <subcellularLocation>
        <location evidence="1">Nucleus</location>
    </subcellularLocation>
</comment>
<feature type="compositionally biased region" description="Pro residues" evidence="7">
    <location>
        <begin position="48"/>
        <end position="61"/>
    </location>
</feature>
<dbReference type="AlphaFoldDB" id="A0A6A6P2K9"/>
<dbReference type="PANTHER" id="PTHR12628">
    <property type="entry name" value="POLYCOMB-LIKE TRANSCRIPTION FACTOR"/>
    <property type="match status" value="1"/>
</dbReference>
<reference evidence="9" key="1">
    <citation type="journal article" date="2020" name="Stud. Mycol.">
        <title>101 Dothideomycetes genomes: a test case for predicting lifestyles and emergence of pathogens.</title>
        <authorList>
            <person name="Haridas S."/>
            <person name="Albert R."/>
            <person name="Binder M."/>
            <person name="Bloem J."/>
            <person name="Labutti K."/>
            <person name="Salamov A."/>
            <person name="Andreopoulos B."/>
            <person name="Baker S."/>
            <person name="Barry K."/>
            <person name="Bills G."/>
            <person name="Bluhm B."/>
            <person name="Cannon C."/>
            <person name="Castanera R."/>
            <person name="Culley D."/>
            <person name="Daum C."/>
            <person name="Ezra D."/>
            <person name="Gonzalez J."/>
            <person name="Henrissat B."/>
            <person name="Kuo A."/>
            <person name="Liang C."/>
            <person name="Lipzen A."/>
            <person name="Lutzoni F."/>
            <person name="Magnuson J."/>
            <person name="Mondo S."/>
            <person name="Nolan M."/>
            <person name="Ohm R."/>
            <person name="Pangilinan J."/>
            <person name="Park H.-J."/>
            <person name="Ramirez L."/>
            <person name="Alfaro M."/>
            <person name="Sun H."/>
            <person name="Tritt A."/>
            <person name="Yoshinaga Y."/>
            <person name="Zwiers L.-H."/>
            <person name="Turgeon B."/>
            <person name="Goodwin S."/>
            <person name="Spatafora J."/>
            <person name="Crous P."/>
            <person name="Grigoriev I."/>
        </authorList>
    </citation>
    <scope>NUCLEOTIDE SEQUENCE</scope>
    <source>
        <strain evidence="9">ATCC 16933</strain>
    </source>
</reference>
<keyword evidence="2" id="KW-0479">Metal-binding</keyword>
<dbReference type="InterPro" id="IPR013083">
    <property type="entry name" value="Znf_RING/FYVE/PHD"/>
</dbReference>
<evidence type="ECO:0000256" key="2">
    <source>
        <dbReference type="ARBA" id="ARBA00022723"/>
    </source>
</evidence>
<name>A0A6A6P2K9_9PEZI</name>
<organism evidence="9 10">
    <name type="scientific">Lineolata rhizophorae</name>
    <dbReference type="NCBI Taxonomy" id="578093"/>
    <lineage>
        <taxon>Eukaryota</taxon>
        <taxon>Fungi</taxon>
        <taxon>Dikarya</taxon>
        <taxon>Ascomycota</taxon>
        <taxon>Pezizomycotina</taxon>
        <taxon>Dothideomycetes</taxon>
        <taxon>Dothideomycetes incertae sedis</taxon>
        <taxon>Lineolatales</taxon>
        <taxon>Lineolataceae</taxon>
        <taxon>Lineolata</taxon>
    </lineage>
</organism>
<keyword evidence="10" id="KW-1185">Reference proteome</keyword>
<keyword evidence="5" id="KW-0539">Nucleus</keyword>
<feature type="compositionally biased region" description="Polar residues" evidence="7">
    <location>
        <begin position="282"/>
        <end position="291"/>
    </location>
</feature>
<dbReference type="InterPro" id="IPR001965">
    <property type="entry name" value="Znf_PHD"/>
</dbReference>
<feature type="region of interest" description="Disordered" evidence="7">
    <location>
        <begin position="1"/>
        <end position="77"/>
    </location>
</feature>
<dbReference type="OrthoDB" id="5863171at2759"/>
<evidence type="ECO:0000256" key="4">
    <source>
        <dbReference type="ARBA" id="ARBA00022833"/>
    </source>
</evidence>
<dbReference type="InterPro" id="IPR011011">
    <property type="entry name" value="Znf_FYVE_PHD"/>
</dbReference>
<dbReference type="GO" id="GO:0045814">
    <property type="term" value="P:negative regulation of gene expression, epigenetic"/>
    <property type="evidence" value="ECO:0007669"/>
    <property type="project" value="TreeGrafter"/>
</dbReference>
<dbReference type="EMBL" id="MU001679">
    <property type="protein sequence ID" value="KAF2458017.1"/>
    <property type="molecule type" value="Genomic_DNA"/>
</dbReference>